<dbReference type="FunFam" id="1.10.286.10:FF:000001">
    <property type="entry name" value="GTP cyclohydrolase 1"/>
    <property type="match status" value="1"/>
</dbReference>
<dbReference type="RefSeq" id="WP_083131145.1">
    <property type="nucleotide sequence ID" value="NZ_AP022606.1"/>
</dbReference>
<keyword evidence="6" id="KW-0479">Metal-binding</keyword>
<feature type="binding site" evidence="6">
    <location>
        <position position="90"/>
    </location>
    <ligand>
        <name>Zn(2+)</name>
        <dbReference type="ChEBI" id="CHEBI:29105"/>
    </ligand>
</feature>
<dbReference type="FunFam" id="3.30.1130.10:FF:000001">
    <property type="entry name" value="GTP cyclohydrolase 1"/>
    <property type="match status" value="1"/>
</dbReference>
<dbReference type="GO" id="GO:0006729">
    <property type="term" value="P:tetrahydrobiopterin biosynthetic process"/>
    <property type="evidence" value="ECO:0007669"/>
    <property type="project" value="TreeGrafter"/>
</dbReference>
<dbReference type="GO" id="GO:0005525">
    <property type="term" value="F:GTP binding"/>
    <property type="evidence" value="ECO:0007669"/>
    <property type="project" value="UniProtKB-KW"/>
</dbReference>
<dbReference type="Gene3D" id="3.30.1130.10">
    <property type="match status" value="1"/>
</dbReference>
<dbReference type="PANTHER" id="PTHR11109:SF7">
    <property type="entry name" value="GTP CYCLOHYDROLASE 1"/>
    <property type="match status" value="1"/>
</dbReference>
<evidence type="ECO:0000256" key="1">
    <source>
        <dbReference type="ARBA" id="ARBA00001052"/>
    </source>
</evidence>
<dbReference type="Pfam" id="PF01227">
    <property type="entry name" value="GTP_cyclohydroI"/>
    <property type="match status" value="1"/>
</dbReference>
<dbReference type="PANTHER" id="PTHR11109">
    <property type="entry name" value="GTP CYCLOHYDROLASE I"/>
    <property type="match status" value="1"/>
</dbReference>
<dbReference type="SUPFAM" id="SSF55620">
    <property type="entry name" value="Tetrahydrobiopterin biosynthesis enzymes-like"/>
    <property type="match status" value="1"/>
</dbReference>
<comment type="similarity">
    <text evidence="3 6">Belongs to the GTP cyclohydrolase I family.</text>
</comment>
<dbReference type="InterPro" id="IPR018234">
    <property type="entry name" value="GTP_CycHdrlase_I_CS"/>
</dbReference>
<evidence type="ECO:0000256" key="3">
    <source>
        <dbReference type="ARBA" id="ARBA00008085"/>
    </source>
</evidence>
<dbReference type="HAMAP" id="MF_00223">
    <property type="entry name" value="FolE"/>
    <property type="match status" value="1"/>
</dbReference>
<comment type="catalytic activity">
    <reaction evidence="1 6">
        <text>GTP + H2O = 7,8-dihydroneopterin 3'-triphosphate + formate + H(+)</text>
        <dbReference type="Rhea" id="RHEA:17473"/>
        <dbReference type="ChEBI" id="CHEBI:15377"/>
        <dbReference type="ChEBI" id="CHEBI:15378"/>
        <dbReference type="ChEBI" id="CHEBI:15740"/>
        <dbReference type="ChEBI" id="CHEBI:37565"/>
        <dbReference type="ChEBI" id="CHEBI:58462"/>
        <dbReference type="EC" id="3.5.4.16"/>
    </reaction>
</comment>
<dbReference type="InterPro" id="IPR001474">
    <property type="entry name" value="GTP_CycHdrlase_I"/>
</dbReference>
<evidence type="ECO:0000256" key="4">
    <source>
        <dbReference type="ARBA" id="ARBA00022563"/>
    </source>
</evidence>
<gene>
    <name evidence="6 8" type="primary">folE</name>
    <name evidence="9" type="ORF">BST20_09215</name>
    <name evidence="8" type="ORF">MBRA_19540</name>
</gene>
<keyword evidence="4 6" id="KW-0554">One-carbon metabolism</keyword>
<dbReference type="NCBIfam" id="NF006825">
    <property type="entry name" value="PRK09347.1-2"/>
    <property type="match status" value="1"/>
</dbReference>
<keyword evidence="6" id="KW-0862">Zinc</keyword>
<name>A0A7I7W2E6_9MYCO</name>
<dbReference type="EC" id="3.5.4.16" evidence="6"/>
<dbReference type="AlphaFoldDB" id="A0A7I7W2E6"/>
<dbReference type="Gene3D" id="1.10.286.10">
    <property type="match status" value="1"/>
</dbReference>
<evidence type="ECO:0000313" key="11">
    <source>
        <dbReference type="Proteomes" id="UP000467379"/>
    </source>
</evidence>
<evidence type="ECO:0000313" key="10">
    <source>
        <dbReference type="Proteomes" id="UP000192441"/>
    </source>
</evidence>
<evidence type="ECO:0000256" key="2">
    <source>
        <dbReference type="ARBA" id="ARBA00005080"/>
    </source>
</evidence>
<reference evidence="8" key="3">
    <citation type="submission" date="2020-02" db="EMBL/GenBank/DDBJ databases">
        <authorList>
            <person name="Matsumoto Y."/>
            <person name="Kinjo T."/>
            <person name="Motooka D."/>
            <person name="Nabeya D."/>
            <person name="Jung N."/>
            <person name="Uechi K."/>
            <person name="Horii T."/>
            <person name="Iida T."/>
            <person name="Fujita J."/>
            <person name="Nakamura S."/>
        </authorList>
    </citation>
    <scope>NUCLEOTIDE SEQUENCE</scope>
    <source>
        <strain evidence="8">JCM 12687</strain>
    </source>
</reference>
<dbReference type="NCBIfam" id="TIGR00063">
    <property type="entry name" value="folE"/>
    <property type="match status" value="1"/>
</dbReference>
<dbReference type="PROSITE" id="PS00859">
    <property type="entry name" value="GTP_CYCLOHYDROL_1_1"/>
    <property type="match status" value="1"/>
</dbReference>
<dbReference type="GO" id="GO:0008270">
    <property type="term" value="F:zinc ion binding"/>
    <property type="evidence" value="ECO:0007669"/>
    <property type="project" value="UniProtKB-UniRule"/>
</dbReference>
<dbReference type="Proteomes" id="UP000467379">
    <property type="component" value="Chromosome"/>
</dbReference>
<dbReference type="InterPro" id="IPR043133">
    <property type="entry name" value="GTP-CH-I_C/QueF"/>
</dbReference>
<dbReference type="Proteomes" id="UP000192441">
    <property type="component" value="Unassembled WGS sequence"/>
</dbReference>
<dbReference type="PROSITE" id="PS00860">
    <property type="entry name" value="GTP_CYCLOHYDROL_1_2"/>
    <property type="match status" value="1"/>
</dbReference>
<evidence type="ECO:0000313" key="8">
    <source>
        <dbReference type="EMBL" id="BBZ11759.1"/>
    </source>
</evidence>
<comment type="pathway">
    <text evidence="2 6">Cofactor biosynthesis; 7,8-dihydroneopterin triphosphate biosynthesis; 7,8-dihydroneopterin triphosphate from GTP: step 1/1.</text>
</comment>
<feature type="binding site" evidence="6">
    <location>
        <position position="163"/>
    </location>
    <ligand>
        <name>Zn(2+)</name>
        <dbReference type="ChEBI" id="CHEBI:29105"/>
    </ligand>
</feature>
<dbReference type="InterPro" id="IPR020602">
    <property type="entry name" value="GTP_CycHdrlase_I_dom"/>
</dbReference>
<comment type="subunit">
    <text evidence="6">Homopolymer.</text>
</comment>
<keyword evidence="6" id="KW-0547">Nucleotide-binding</keyword>
<accession>A0A7I7W2E6</accession>
<dbReference type="GO" id="GO:0046654">
    <property type="term" value="P:tetrahydrofolate biosynthetic process"/>
    <property type="evidence" value="ECO:0007669"/>
    <property type="project" value="UniProtKB-UniRule"/>
</dbReference>
<keyword evidence="11" id="KW-1185">Reference proteome</keyword>
<evidence type="ECO:0000256" key="6">
    <source>
        <dbReference type="HAMAP-Rule" id="MF_00223"/>
    </source>
</evidence>
<reference evidence="8 11" key="2">
    <citation type="journal article" date="2019" name="Emerg. Microbes Infect.">
        <title>Comprehensive subspecies identification of 175 nontuberculous mycobacteria species based on 7547 genomic profiles.</title>
        <authorList>
            <person name="Matsumoto Y."/>
            <person name="Kinjo T."/>
            <person name="Motooka D."/>
            <person name="Nabeya D."/>
            <person name="Jung N."/>
            <person name="Uechi K."/>
            <person name="Horii T."/>
            <person name="Iida T."/>
            <person name="Fujita J."/>
            <person name="Nakamura S."/>
        </authorList>
    </citation>
    <scope>NUCLEOTIDE SEQUENCE [LARGE SCALE GENOMIC DNA]</scope>
    <source>
        <strain evidence="8 11">JCM 12687</strain>
    </source>
</reference>
<reference evidence="9 10" key="1">
    <citation type="submission" date="2016-12" db="EMBL/GenBank/DDBJ databases">
        <title>The new phylogeny of genus Mycobacterium.</title>
        <authorList>
            <person name="Tortoli E."/>
            <person name="Trovato A."/>
            <person name="Cirillo D.M."/>
        </authorList>
    </citation>
    <scope>NUCLEOTIDE SEQUENCE [LARGE SCALE GENOMIC DNA]</scope>
    <source>
        <strain evidence="9 10">DSM 44624</strain>
    </source>
</reference>
<keyword evidence="6" id="KW-0342">GTP-binding</keyword>
<dbReference type="InterPro" id="IPR043134">
    <property type="entry name" value="GTP-CH-I_N"/>
</dbReference>
<organism evidence="9 10">
    <name type="scientific">Mycobacterium branderi</name>
    <dbReference type="NCBI Taxonomy" id="43348"/>
    <lineage>
        <taxon>Bacteria</taxon>
        <taxon>Bacillati</taxon>
        <taxon>Actinomycetota</taxon>
        <taxon>Actinomycetes</taxon>
        <taxon>Mycobacteriales</taxon>
        <taxon>Mycobacteriaceae</taxon>
        <taxon>Mycobacterium</taxon>
    </lineage>
</organism>
<dbReference type="EMBL" id="AP022606">
    <property type="protein sequence ID" value="BBZ11759.1"/>
    <property type="molecule type" value="Genomic_DNA"/>
</dbReference>
<dbReference type="NCBIfam" id="NF006826">
    <property type="entry name" value="PRK09347.1-3"/>
    <property type="match status" value="1"/>
</dbReference>
<dbReference type="EMBL" id="MVHM01000003">
    <property type="protein sequence ID" value="ORA39664.1"/>
    <property type="molecule type" value="Genomic_DNA"/>
</dbReference>
<dbReference type="GO" id="GO:0003934">
    <property type="term" value="F:GTP cyclohydrolase I activity"/>
    <property type="evidence" value="ECO:0007669"/>
    <property type="project" value="UniProtKB-UniRule"/>
</dbReference>
<evidence type="ECO:0000259" key="7">
    <source>
        <dbReference type="Pfam" id="PF01227"/>
    </source>
</evidence>
<feature type="domain" description="GTP cyclohydrolase I" evidence="7">
    <location>
        <begin position="22"/>
        <end position="199"/>
    </location>
</feature>
<evidence type="ECO:0000313" key="9">
    <source>
        <dbReference type="EMBL" id="ORA39664.1"/>
    </source>
</evidence>
<feature type="binding site" evidence="6">
    <location>
        <position position="93"/>
    </location>
    <ligand>
        <name>Zn(2+)</name>
        <dbReference type="ChEBI" id="CHEBI:29105"/>
    </ligand>
</feature>
<keyword evidence="5 6" id="KW-0378">Hydrolase</keyword>
<protein>
    <recommendedName>
        <fullName evidence="6">GTP cyclohydrolase 1</fullName>
        <ecNumber evidence="6">3.5.4.16</ecNumber>
    </recommendedName>
    <alternativeName>
        <fullName evidence="6">GTP cyclohydrolase I</fullName>
        <shortName evidence="6">GTP-CH-I</shortName>
    </alternativeName>
</protein>
<dbReference type="OrthoDB" id="9801207at2"/>
<proteinExistence type="inferred from homology"/>
<evidence type="ECO:0000256" key="5">
    <source>
        <dbReference type="ARBA" id="ARBA00022801"/>
    </source>
</evidence>
<sequence>MAQPNSRVANLRRPVFDQARAEAAIRELLYAIGEDPNRHGLEDTPARVARTYREMFAGLYTDPDTVLDTTFDEQHDELVMIKEIPLYSTCEHHLVSFHGVAHVGYIPGDDGRVTGLSKIARLVDLYAKRPQVQERLTAQIADALMRKLDPRGVIVVIEAEHLCMAMRGVRKPGAVTTTSAVRGLFKTSQASRAEALELILRK</sequence>
<dbReference type="GO" id="GO:0005737">
    <property type="term" value="C:cytoplasm"/>
    <property type="evidence" value="ECO:0007669"/>
    <property type="project" value="TreeGrafter"/>
</dbReference>
<dbReference type="GO" id="GO:0006730">
    <property type="term" value="P:one-carbon metabolic process"/>
    <property type="evidence" value="ECO:0007669"/>
    <property type="project" value="UniProtKB-UniRule"/>
</dbReference>